<dbReference type="RefSeq" id="WP_205085183.1">
    <property type="nucleotide sequence ID" value="NZ_JAFEUF010000160.1"/>
</dbReference>
<feature type="transmembrane region" description="Helical" evidence="8">
    <location>
        <begin position="314"/>
        <end position="333"/>
    </location>
</feature>
<keyword evidence="4 8" id="KW-0812">Transmembrane</keyword>
<feature type="transmembrane region" description="Helical" evidence="8">
    <location>
        <begin position="171"/>
        <end position="193"/>
    </location>
</feature>
<keyword evidence="11" id="KW-1185">Reference proteome</keyword>
<sequence length="434" mass="45261">MTGRELLDKWGLPDLAGNGRFVSANVMDSLGNGLVLAFTVLYFTTTTSLPLGAIGAALSLGQLLALPTPVVAGTLIDRFGSRTVVIAANLMSAIGFCAFLAADAVWKIVAVQFVVQAGSSIYWTSSRSLVLLAARRRDHARWFGFISALRNIGGGFGAAVASLAIAWGSEWVRALVLANALSFVIAACLLAGWRPTAPARAPGPGPDRPAGGGGYGAVLRDLRYLRLVVANLAYVLAASVLPVLLALYITEVLHASAWLVGACMVGNMVLVALVQTLVARMIERRRPARVLALAGVVNAVAFAVFGLVLAVPGWMVAGGLLLAMAVFTAAEMLSMPSSSELSASLAPDHIRGRYLGVFQLSWSLGNALAPAVLTTLLGYGPAWPWVVLGAVNLLAVPLVLSLGDSALGEPARDDAAPENEAPRRHPLTDTAEHC</sequence>
<dbReference type="InterPro" id="IPR011701">
    <property type="entry name" value="MFS"/>
</dbReference>
<feature type="transmembrane region" description="Helical" evidence="8">
    <location>
        <begin position="84"/>
        <end position="102"/>
    </location>
</feature>
<evidence type="ECO:0000256" key="4">
    <source>
        <dbReference type="ARBA" id="ARBA00022692"/>
    </source>
</evidence>
<feature type="transmembrane region" description="Helical" evidence="8">
    <location>
        <begin position="49"/>
        <end position="72"/>
    </location>
</feature>
<feature type="transmembrane region" description="Helical" evidence="8">
    <location>
        <begin position="21"/>
        <end position="43"/>
    </location>
</feature>
<protein>
    <submittedName>
        <fullName evidence="10">MFS transporter</fullName>
    </submittedName>
</protein>
<feature type="transmembrane region" description="Helical" evidence="8">
    <location>
        <begin position="290"/>
        <end position="308"/>
    </location>
</feature>
<feature type="domain" description="Major facilitator superfamily (MFS) profile" evidence="9">
    <location>
        <begin position="17"/>
        <end position="407"/>
    </location>
</feature>
<dbReference type="Proteomes" id="UP000712045">
    <property type="component" value="Unassembled WGS sequence"/>
</dbReference>
<feature type="transmembrane region" description="Helical" evidence="8">
    <location>
        <begin position="382"/>
        <end position="402"/>
    </location>
</feature>
<feature type="transmembrane region" description="Helical" evidence="8">
    <location>
        <begin position="142"/>
        <end position="165"/>
    </location>
</feature>
<evidence type="ECO:0000313" key="10">
    <source>
        <dbReference type="EMBL" id="MBM7057031.1"/>
    </source>
</evidence>
<evidence type="ECO:0000256" key="6">
    <source>
        <dbReference type="ARBA" id="ARBA00023136"/>
    </source>
</evidence>
<dbReference type="InterPro" id="IPR036259">
    <property type="entry name" value="MFS_trans_sf"/>
</dbReference>
<dbReference type="Pfam" id="PF07690">
    <property type="entry name" value="MFS_1"/>
    <property type="match status" value="1"/>
</dbReference>
<keyword evidence="5 8" id="KW-1133">Transmembrane helix</keyword>
<feature type="region of interest" description="Disordered" evidence="7">
    <location>
        <begin position="409"/>
        <end position="434"/>
    </location>
</feature>
<evidence type="ECO:0000313" key="11">
    <source>
        <dbReference type="Proteomes" id="UP000712045"/>
    </source>
</evidence>
<feature type="transmembrane region" description="Helical" evidence="8">
    <location>
        <begin position="108"/>
        <end position="130"/>
    </location>
</feature>
<dbReference type="PANTHER" id="PTHR23517">
    <property type="entry name" value="RESISTANCE PROTEIN MDTM, PUTATIVE-RELATED-RELATED"/>
    <property type="match status" value="1"/>
</dbReference>
<evidence type="ECO:0000256" key="8">
    <source>
        <dbReference type="SAM" id="Phobius"/>
    </source>
</evidence>
<dbReference type="SUPFAM" id="SSF103473">
    <property type="entry name" value="MFS general substrate transporter"/>
    <property type="match status" value="1"/>
</dbReference>
<gene>
    <name evidence="10" type="ORF">JS521_24945</name>
</gene>
<dbReference type="InterPro" id="IPR020846">
    <property type="entry name" value="MFS_dom"/>
</dbReference>
<evidence type="ECO:0000256" key="5">
    <source>
        <dbReference type="ARBA" id="ARBA00022989"/>
    </source>
</evidence>
<dbReference type="Gene3D" id="1.20.1250.20">
    <property type="entry name" value="MFS general substrate transporter like domains"/>
    <property type="match status" value="1"/>
</dbReference>
<name>A0ABS2I1D2_9ACTN</name>
<comment type="caution">
    <text evidence="10">The sequence shown here is derived from an EMBL/GenBank/DDBJ whole genome shotgun (WGS) entry which is preliminary data.</text>
</comment>
<organism evidence="10 11">
    <name type="scientific">Streptomyces durocortorensis</name>
    <dbReference type="NCBI Taxonomy" id="2811104"/>
    <lineage>
        <taxon>Bacteria</taxon>
        <taxon>Bacillati</taxon>
        <taxon>Actinomycetota</taxon>
        <taxon>Actinomycetes</taxon>
        <taxon>Kitasatosporales</taxon>
        <taxon>Streptomycetaceae</taxon>
        <taxon>Streptomyces</taxon>
    </lineage>
</organism>
<feature type="transmembrane region" description="Helical" evidence="8">
    <location>
        <begin position="354"/>
        <end position="376"/>
    </location>
</feature>
<accession>A0ABS2I1D2</accession>
<evidence type="ECO:0000256" key="1">
    <source>
        <dbReference type="ARBA" id="ARBA00004651"/>
    </source>
</evidence>
<dbReference type="PANTHER" id="PTHR23517:SF2">
    <property type="entry name" value="MULTIDRUG RESISTANCE PROTEIN MDTH"/>
    <property type="match status" value="1"/>
</dbReference>
<keyword evidence="2" id="KW-0813">Transport</keyword>
<feature type="transmembrane region" description="Helical" evidence="8">
    <location>
        <begin position="227"/>
        <end position="249"/>
    </location>
</feature>
<dbReference type="PROSITE" id="PS50850">
    <property type="entry name" value="MFS"/>
    <property type="match status" value="1"/>
</dbReference>
<evidence type="ECO:0000259" key="9">
    <source>
        <dbReference type="PROSITE" id="PS50850"/>
    </source>
</evidence>
<comment type="subcellular location">
    <subcellularLocation>
        <location evidence="1">Cell membrane</location>
        <topology evidence="1">Multi-pass membrane protein</topology>
    </subcellularLocation>
</comment>
<evidence type="ECO:0000256" key="7">
    <source>
        <dbReference type="SAM" id="MobiDB-lite"/>
    </source>
</evidence>
<evidence type="ECO:0000256" key="2">
    <source>
        <dbReference type="ARBA" id="ARBA00022448"/>
    </source>
</evidence>
<evidence type="ECO:0000256" key="3">
    <source>
        <dbReference type="ARBA" id="ARBA00022475"/>
    </source>
</evidence>
<reference evidence="10 11" key="1">
    <citation type="submission" date="2021-02" db="EMBL/GenBank/DDBJ databases">
        <title>Genome Streptomyces sp. RHZ10.</title>
        <authorList>
            <person name="Besaury L."/>
        </authorList>
    </citation>
    <scope>NUCLEOTIDE SEQUENCE [LARGE SCALE GENOMIC DNA]</scope>
    <source>
        <strain evidence="10 11">RHZ10</strain>
    </source>
</reference>
<feature type="transmembrane region" description="Helical" evidence="8">
    <location>
        <begin position="255"/>
        <end position="278"/>
    </location>
</feature>
<feature type="compositionally biased region" description="Basic and acidic residues" evidence="7">
    <location>
        <begin position="410"/>
        <end position="434"/>
    </location>
</feature>
<dbReference type="InterPro" id="IPR050171">
    <property type="entry name" value="MFS_Transporters"/>
</dbReference>
<proteinExistence type="predicted"/>
<dbReference type="EMBL" id="JAFEUF010000160">
    <property type="protein sequence ID" value="MBM7057031.1"/>
    <property type="molecule type" value="Genomic_DNA"/>
</dbReference>
<keyword evidence="3" id="KW-1003">Cell membrane</keyword>
<keyword evidence="6 8" id="KW-0472">Membrane</keyword>